<gene>
    <name evidence="1" type="ORF">A3G51_00020</name>
</gene>
<reference evidence="1 2" key="1">
    <citation type="journal article" date="2016" name="Nat. Commun.">
        <title>Thousands of microbial genomes shed light on interconnected biogeochemical processes in an aquifer system.</title>
        <authorList>
            <person name="Anantharaman K."/>
            <person name="Brown C.T."/>
            <person name="Hug L.A."/>
            <person name="Sharon I."/>
            <person name="Castelle C.J."/>
            <person name="Probst A.J."/>
            <person name="Thomas B.C."/>
            <person name="Singh A."/>
            <person name="Wilkins M.J."/>
            <person name="Karaoz U."/>
            <person name="Brodie E.L."/>
            <person name="Williams K.H."/>
            <person name="Hubbard S.S."/>
            <person name="Banfield J.F."/>
        </authorList>
    </citation>
    <scope>NUCLEOTIDE SEQUENCE [LARGE SCALE GENOMIC DNA]</scope>
</reference>
<protein>
    <submittedName>
        <fullName evidence="1">Uncharacterized protein</fullName>
    </submittedName>
</protein>
<dbReference type="Proteomes" id="UP000177745">
    <property type="component" value="Unassembled WGS sequence"/>
</dbReference>
<accession>A0A1F8HBF5</accession>
<dbReference type="EMBL" id="MGKY01000003">
    <property type="protein sequence ID" value="OGN34246.1"/>
    <property type="molecule type" value="Genomic_DNA"/>
</dbReference>
<name>A0A1F8HBF5_9BACT</name>
<evidence type="ECO:0000313" key="1">
    <source>
        <dbReference type="EMBL" id="OGN34246.1"/>
    </source>
</evidence>
<dbReference type="AlphaFoldDB" id="A0A1F8HBF5"/>
<sequence>MKAFVLSIFDGEATRIKAVVLATSRGKALRTLGSKDIGGHYDISVPTKGVGDEVRRACEDATFSAIVLEEMSVVTA</sequence>
<evidence type="ECO:0000313" key="2">
    <source>
        <dbReference type="Proteomes" id="UP000177745"/>
    </source>
</evidence>
<organism evidence="1 2">
    <name type="scientific">Candidatus Yanofskybacteria bacterium RIFCSPLOWO2_12_FULL_43_11b</name>
    <dbReference type="NCBI Taxonomy" id="1802710"/>
    <lineage>
        <taxon>Bacteria</taxon>
        <taxon>Candidatus Yanofskyibacteriota</taxon>
    </lineage>
</organism>
<comment type="caution">
    <text evidence="1">The sequence shown here is derived from an EMBL/GenBank/DDBJ whole genome shotgun (WGS) entry which is preliminary data.</text>
</comment>
<proteinExistence type="predicted"/>